<evidence type="ECO:0000313" key="4">
    <source>
        <dbReference type="Proteomes" id="UP000522688"/>
    </source>
</evidence>
<feature type="transmembrane region" description="Helical" evidence="2">
    <location>
        <begin position="148"/>
        <end position="168"/>
    </location>
</feature>
<proteinExistence type="predicted"/>
<feature type="compositionally biased region" description="Basic and acidic residues" evidence="1">
    <location>
        <begin position="105"/>
        <end position="118"/>
    </location>
</feature>
<evidence type="ECO:0000256" key="1">
    <source>
        <dbReference type="SAM" id="MobiDB-lite"/>
    </source>
</evidence>
<reference evidence="3 4" key="1">
    <citation type="submission" date="2020-07" db="EMBL/GenBank/DDBJ databases">
        <title>Sequencing the genomes of 1000 actinobacteria strains.</title>
        <authorList>
            <person name="Klenk H.-P."/>
        </authorList>
    </citation>
    <scope>NUCLEOTIDE SEQUENCE [LARGE SCALE GENOMIC DNA]</scope>
    <source>
        <strain evidence="3 4">DSM 10309</strain>
    </source>
</reference>
<evidence type="ECO:0000256" key="2">
    <source>
        <dbReference type="SAM" id="Phobius"/>
    </source>
</evidence>
<name>A0A7W3JIR3_9MICO</name>
<dbReference type="OrthoDB" id="4947585at2"/>
<sequence>MSRTTEKPVAVRAVAFMARSWWGGQPHRRVAYDAWWGDDRVETGVSPSSVMRRRHPADAADYTAVVNGLCPEVGAGLWCDEHGRVVDGPAIASTEAGSSRRPRGERREFGGRRHDPAEKRRRTGRLVAGLVALVLGVALLLATSGEGAVALAGGACLLVSVGLLADFVPRERRWW</sequence>
<keyword evidence="2" id="KW-0472">Membrane</keyword>
<keyword evidence="2" id="KW-0812">Transmembrane</keyword>
<comment type="caution">
    <text evidence="3">The sequence shown here is derived from an EMBL/GenBank/DDBJ whole genome shotgun (WGS) entry which is preliminary data.</text>
</comment>
<evidence type="ECO:0000313" key="3">
    <source>
        <dbReference type="EMBL" id="MBA8813526.1"/>
    </source>
</evidence>
<dbReference type="EMBL" id="JACGWW010000002">
    <property type="protein sequence ID" value="MBA8813526.1"/>
    <property type="molecule type" value="Genomic_DNA"/>
</dbReference>
<feature type="transmembrane region" description="Helical" evidence="2">
    <location>
        <begin position="123"/>
        <end position="142"/>
    </location>
</feature>
<protein>
    <submittedName>
        <fullName evidence="3">Uncharacterized protein</fullName>
    </submittedName>
</protein>
<dbReference type="AlphaFoldDB" id="A0A7W3JIR3"/>
<feature type="region of interest" description="Disordered" evidence="1">
    <location>
        <begin position="90"/>
        <end position="119"/>
    </location>
</feature>
<organism evidence="3 4">
    <name type="scientific">Frigoribacterium faeni</name>
    <dbReference type="NCBI Taxonomy" id="145483"/>
    <lineage>
        <taxon>Bacteria</taxon>
        <taxon>Bacillati</taxon>
        <taxon>Actinomycetota</taxon>
        <taxon>Actinomycetes</taxon>
        <taxon>Micrococcales</taxon>
        <taxon>Microbacteriaceae</taxon>
        <taxon>Frigoribacterium</taxon>
    </lineage>
</organism>
<gene>
    <name evidence="3" type="ORF">FB463_001775</name>
</gene>
<dbReference type="Proteomes" id="UP000522688">
    <property type="component" value="Unassembled WGS sequence"/>
</dbReference>
<accession>A0A7W3JIR3</accession>
<keyword evidence="2" id="KW-1133">Transmembrane helix</keyword>
<dbReference type="RefSeq" id="WP_146853746.1">
    <property type="nucleotide sequence ID" value="NZ_BAAAHR010000001.1"/>
</dbReference>